<comment type="similarity">
    <text evidence="2">Belongs to the MreD family.</text>
</comment>
<protein>
    <submittedName>
        <fullName evidence="9">Rod shape-determining protein MreD</fullName>
    </submittedName>
</protein>
<sequence length="169" mass="19237">MIRKENVRYYAPIVFFLLMLIDGQTTKMLETWTDNVYFANVHFMLLAFLMAVPNLSKRYLLITSLVLGMICDSYYIGIIGIYTVALPATVMLMYTFSQVVHTNMLTGFFGMIIFVTVYELVAVTLQVIFQLSVVSPVVFIASVLGPTLLFNMLIFVLFAYLFKKLFATA</sequence>
<evidence type="ECO:0000256" key="5">
    <source>
        <dbReference type="ARBA" id="ARBA00022960"/>
    </source>
</evidence>
<dbReference type="NCBIfam" id="TIGR03426">
    <property type="entry name" value="shape_MreD"/>
    <property type="match status" value="1"/>
</dbReference>
<feature type="transmembrane region" description="Helical" evidence="8">
    <location>
        <begin position="137"/>
        <end position="162"/>
    </location>
</feature>
<dbReference type="STRING" id="762845.BCR26_16930"/>
<dbReference type="Proteomes" id="UP000095256">
    <property type="component" value="Unassembled WGS sequence"/>
</dbReference>
<dbReference type="InterPro" id="IPR007227">
    <property type="entry name" value="Cell_shape_determining_MreD"/>
</dbReference>
<organism evidence="9 10">
    <name type="scientific">Enterococcus rivorum</name>
    <dbReference type="NCBI Taxonomy" id="762845"/>
    <lineage>
        <taxon>Bacteria</taxon>
        <taxon>Bacillati</taxon>
        <taxon>Bacillota</taxon>
        <taxon>Bacilli</taxon>
        <taxon>Lactobacillales</taxon>
        <taxon>Enterococcaceae</taxon>
        <taxon>Enterococcus</taxon>
    </lineage>
</organism>
<evidence type="ECO:0000313" key="10">
    <source>
        <dbReference type="Proteomes" id="UP000095256"/>
    </source>
</evidence>
<evidence type="ECO:0000256" key="7">
    <source>
        <dbReference type="ARBA" id="ARBA00023136"/>
    </source>
</evidence>
<dbReference type="RefSeq" id="WP_069699689.1">
    <property type="nucleotide sequence ID" value="NZ_JAGGMA010000021.1"/>
</dbReference>
<feature type="transmembrane region" description="Helical" evidence="8">
    <location>
        <begin position="36"/>
        <end position="52"/>
    </location>
</feature>
<reference evidence="9 10" key="1">
    <citation type="submission" date="2016-09" db="EMBL/GenBank/DDBJ databases">
        <authorList>
            <person name="Capua I."/>
            <person name="De Benedictis P."/>
            <person name="Joannis T."/>
            <person name="Lombin L.H."/>
            <person name="Cattoli G."/>
        </authorList>
    </citation>
    <scope>NUCLEOTIDE SEQUENCE [LARGE SCALE GENOMIC DNA]</scope>
    <source>
        <strain evidence="9 10">LMG 25899</strain>
    </source>
</reference>
<evidence type="ECO:0000256" key="4">
    <source>
        <dbReference type="ARBA" id="ARBA00022692"/>
    </source>
</evidence>
<dbReference type="AlphaFoldDB" id="A0A1E5KU96"/>
<dbReference type="EMBL" id="MIEK01000051">
    <property type="protein sequence ID" value="OEH81328.1"/>
    <property type="molecule type" value="Genomic_DNA"/>
</dbReference>
<dbReference type="GO" id="GO:0005886">
    <property type="term" value="C:plasma membrane"/>
    <property type="evidence" value="ECO:0007669"/>
    <property type="project" value="UniProtKB-SubCell"/>
</dbReference>
<evidence type="ECO:0000256" key="2">
    <source>
        <dbReference type="ARBA" id="ARBA00007776"/>
    </source>
</evidence>
<dbReference type="OrthoDB" id="2148512at2"/>
<evidence type="ECO:0000256" key="8">
    <source>
        <dbReference type="SAM" id="Phobius"/>
    </source>
</evidence>
<feature type="transmembrane region" description="Helical" evidence="8">
    <location>
        <begin position="7"/>
        <end position="24"/>
    </location>
</feature>
<accession>A0A1E5KU96</accession>
<keyword evidence="7 8" id="KW-0472">Membrane</keyword>
<keyword evidence="5" id="KW-0133">Cell shape</keyword>
<comment type="subcellular location">
    <subcellularLocation>
        <location evidence="1">Cell membrane</location>
        <topology evidence="1">Multi-pass membrane protein</topology>
    </subcellularLocation>
</comment>
<dbReference type="Pfam" id="PF04093">
    <property type="entry name" value="MreD"/>
    <property type="match status" value="1"/>
</dbReference>
<keyword evidence="3" id="KW-1003">Cell membrane</keyword>
<evidence type="ECO:0000313" key="9">
    <source>
        <dbReference type="EMBL" id="OEH81328.1"/>
    </source>
</evidence>
<feature type="transmembrane region" description="Helical" evidence="8">
    <location>
        <begin position="105"/>
        <end position="125"/>
    </location>
</feature>
<evidence type="ECO:0000256" key="1">
    <source>
        <dbReference type="ARBA" id="ARBA00004651"/>
    </source>
</evidence>
<keyword evidence="10" id="KW-1185">Reference proteome</keyword>
<proteinExistence type="inferred from homology"/>
<keyword evidence="4 8" id="KW-0812">Transmembrane</keyword>
<name>A0A1E5KU96_9ENTE</name>
<evidence type="ECO:0000256" key="6">
    <source>
        <dbReference type="ARBA" id="ARBA00022989"/>
    </source>
</evidence>
<evidence type="ECO:0000256" key="3">
    <source>
        <dbReference type="ARBA" id="ARBA00022475"/>
    </source>
</evidence>
<gene>
    <name evidence="9" type="ORF">BCR26_16930</name>
</gene>
<dbReference type="GO" id="GO:0008360">
    <property type="term" value="P:regulation of cell shape"/>
    <property type="evidence" value="ECO:0007669"/>
    <property type="project" value="UniProtKB-KW"/>
</dbReference>
<keyword evidence="6 8" id="KW-1133">Transmembrane helix</keyword>
<comment type="caution">
    <text evidence="9">The sequence shown here is derived from an EMBL/GenBank/DDBJ whole genome shotgun (WGS) entry which is preliminary data.</text>
</comment>